<dbReference type="HOGENOM" id="CLU_2011038_0_0_9"/>
<keyword evidence="1" id="KW-0472">Membrane</keyword>
<organism evidence="2 3">
    <name type="scientific">Caldicellulosiruptor bescii (strain ATCC BAA-1888 / DSM 6725 / KCTC 15123 / Z-1320)</name>
    <name type="common">Anaerocellum thermophilum</name>
    <dbReference type="NCBI Taxonomy" id="521460"/>
    <lineage>
        <taxon>Bacteria</taxon>
        <taxon>Bacillati</taxon>
        <taxon>Bacillota</taxon>
        <taxon>Bacillota incertae sedis</taxon>
        <taxon>Caldicellulosiruptorales</taxon>
        <taxon>Caldicellulosiruptoraceae</taxon>
        <taxon>Caldicellulosiruptor</taxon>
    </lineage>
</organism>
<reference evidence="3" key="1">
    <citation type="submission" date="2009-01" db="EMBL/GenBank/DDBJ databases">
        <title>Complete sequence of chromosome of Anaerocellum thermophilum DSM 6725.</title>
        <authorList>
            <person name="Lucas S."/>
            <person name="Copeland A."/>
            <person name="Lapidus A."/>
            <person name="Glavina del Rio T."/>
            <person name="Tice H."/>
            <person name="Bruce D."/>
            <person name="Goodwin L."/>
            <person name="Pitluck S."/>
            <person name="Sims D."/>
            <person name="Meincke L."/>
            <person name="Brettin T."/>
            <person name="Detter J.C."/>
            <person name="Han C."/>
            <person name="Larimer F."/>
            <person name="Land M."/>
            <person name="Hauser L."/>
            <person name="Kyrpides N."/>
            <person name="Ovchinnikova G."/>
            <person name="Kataeva I."/>
            <person name="Adams M.W.W."/>
        </authorList>
    </citation>
    <scope>NUCLEOTIDE SEQUENCE [LARGE SCALE GENOMIC DNA]</scope>
    <source>
        <strain evidence="3">ATCC BAA-1888 / DSM 6725 / Z-1320</strain>
    </source>
</reference>
<gene>
    <name evidence="2" type="ordered locus">Athe_0378</name>
</gene>
<sequence length="123" mass="14327">MNIQGVQAHLYILSFLFVAIYIALLWYIFKVYIPKLLRGYRWEKSKFWKSKLGKRILGFAASFISVSGVTGMTIAKILGNYLSQHAVYIAMEFCCVIMSYIIAFAGYKIYKYYLIIKYPQFAD</sequence>
<dbReference type="eggNOG" id="ENOG502ZCPJ">
    <property type="taxonomic scope" value="Bacteria"/>
</dbReference>
<protein>
    <submittedName>
        <fullName evidence="2">Uncharacterized protein</fullName>
    </submittedName>
</protein>
<dbReference type="STRING" id="521460.Athe_0378"/>
<dbReference type="AlphaFoldDB" id="B9MN57"/>
<name>B9MN57_CALBD</name>
<feature type="transmembrane region" description="Helical" evidence="1">
    <location>
        <begin position="56"/>
        <end position="79"/>
    </location>
</feature>
<feature type="transmembrane region" description="Helical" evidence="1">
    <location>
        <begin position="6"/>
        <end position="29"/>
    </location>
</feature>
<feature type="transmembrane region" description="Helical" evidence="1">
    <location>
        <begin position="85"/>
        <end position="107"/>
    </location>
</feature>
<proteinExistence type="predicted"/>
<dbReference type="EMBL" id="CP001393">
    <property type="protein sequence ID" value="ACM59513.1"/>
    <property type="molecule type" value="Genomic_DNA"/>
</dbReference>
<accession>B9MN57</accession>
<evidence type="ECO:0000313" key="2">
    <source>
        <dbReference type="EMBL" id="ACM59513.1"/>
    </source>
</evidence>
<evidence type="ECO:0000256" key="1">
    <source>
        <dbReference type="SAM" id="Phobius"/>
    </source>
</evidence>
<evidence type="ECO:0000313" key="3">
    <source>
        <dbReference type="Proteomes" id="UP000007723"/>
    </source>
</evidence>
<dbReference type="Proteomes" id="UP000007723">
    <property type="component" value="Chromosome"/>
</dbReference>
<dbReference type="KEGG" id="ate:Athe_0378"/>
<keyword evidence="1" id="KW-1133">Transmembrane helix</keyword>
<keyword evidence="1" id="KW-0812">Transmembrane</keyword>